<organism evidence="2 3">
    <name type="scientific">Thalassoglobus neptunius</name>
    <dbReference type="NCBI Taxonomy" id="1938619"/>
    <lineage>
        <taxon>Bacteria</taxon>
        <taxon>Pseudomonadati</taxon>
        <taxon>Planctomycetota</taxon>
        <taxon>Planctomycetia</taxon>
        <taxon>Planctomycetales</taxon>
        <taxon>Planctomycetaceae</taxon>
        <taxon>Thalassoglobus</taxon>
    </lineage>
</organism>
<feature type="region of interest" description="Disordered" evidence="1">
    <location>
        <begin position="1"/>
        <end position="38"/>
    </location>
</feature>
<dbReference type="EMBL" id="SIHI01000021">
    <property type="protein sequence ID" value="TWT47988.1"/>
    <property type="molecule type" value="Genomic_DNA"/>
</dbReference>
<keyword evidence="3" id="KW-1185">Reference proteome</keyword>
<sequence>MPTCATRPAELERREAQVMDPYPDDQVGPNIGFRPLGYQTPRSEAQQAKDQFYVSMLRQQNGGGIAPSPQGPTLVPQPTLAPSSYGTPQYSVPYQQPVNPAVTYGQSVYPH</sequence>
<evidence type="ECO:0000313" key="2">
    <source>
        <dbReference type="EMBL" id="TWT47988.1"/>
    </source>
</evidence>
<evidence type="ECO:0000313" key="3">
    <source>
        <dbReference type="Proteomes" id="UP000317243"/>
    </source>
</evidence>
<dbReference type="Proteomes" id="UP000317243">
    <property type="component" value="Unassembled WGS sequence"/>
</dbReference>
<gene>
    <name evidence="2" type="ORF">KOR42_40720</name>
</gene>
<accession>A0A5C5WAV4</accession>
<name>A0A5C5WAV4_9PLAN</name>
<proteinExistence type="predicted"/>
<evidence type="ECO:0000256" key="1">
    <source>
        <dbReference type="SAM" id="MobiDB-lite"/>
    </source>
</evidence>
<dbReference type="RefSeq" id="WP_231741013.1">
    <property type="nucleotide sequence ID" value="NZ_SIHI01000021.1"/>
</dbReference>
<reference evidence="2 3" key="1">
    <citation type="submission" date="2019-02" db="EMBL/GenBank/DDBJ databases">
        <title>Deep-cultivation of Planctomycetes and their phenomic and genomic characterization uncovers novel biology.</title>
        <authorList>
            <person name="Wiegand S."/>
            <person name="Jogler M."/>
            <person name="Boedeker C."/>
            <person name="Pinto D."/>
            <person name="Vollmers J."/>
            <person name="Rivas-Marin E."/>
            <person name="Kohn T."/>
            <person name="Peeters S.H."/>
            <person name="Heuer A."/>
            <person name="Rast P."/>
            <person name="Oberbeckmann S."/>
            <person name="Bunk B."/>
            <person name="Jeske O."/>
            <person name="Meyerdierks A."/>
            <person name="Storesund J.E."/>
            <person name="Kallscheuer N."/>
            <person name="Luecker S."/>
            <person name="Lage O.M."/>
            <person name="Pohl T."/>
            <person name="Merkel B.J."/>
            <person name="Hornburger P."/>
            <person name="Mueller R.-W."/>
            <person name="Bruemmer F."/>
            <person name="Labrenz M."/>
            <person name="Spormann A.M."/>
            <person name="Op Den Camp H."/>
            <person name="Overmann J."/>
            <person name="Amann R."/>
            <person name="Jetten M.S.M."/>
            <person name="Mascher T."/>
            <person name="Medema M.H."/>
            <person name="Devos D.P."/>
            <person name="Kaster A.-K."/>
            <person name="Ovreas L."/>
            <person name="Rohde M."/>
            <person name="Galperin M.Y."/>
            <person name="Jogler C."/>
        </authorList>
    </citation>
    <scope>NUCLEOTIDE SEQUENCE [LARGE SCALE GENOMIC DNA]</scope>
    <source>
        <strain evidence="2 3">KOR42</strain>
    </source>
</reference>
<feature type="compositionally biased region" description="Polar residues" evidence="1">
    <location>
        <begin position="80"/>
        <end position="96"/>
    </location>
</feature>
<protein>
    <submittedName>
        <fullName evidence="2">Uncharacterized protein</fullName>
    </submittedName>
</protein>
<comment type="caution">
    <text evidence="2">The sequence shown here is derived from an EMBL/GenBank/DDBJ whole genome shotgun (WGS) entry which is preliminary data.</text>
</comment>
<dbReference type="AlphaFoldDB" id="A0A5C5WAV4"/>
<feature type="region of interest" description="Disordered" evidence="1">
    <location>
        <begin position="60"/>
        <end position="96"/>
    </location>
</feature>